<dbReference type="GO" id="GO:0006310">
    <property type="term" value="P:DNA recombination"/>
    <property type="evidence" value="ECO:0007669"/>
    <property type="project" value="UniProtKB-KW"/>
</dbReference>
<gene>
    <name evidence="5" type="ORF">BW425_28080</name>
</gene>
<evidence type="ECO:0000256" key="2">
    <source>
        <dbReference type="ARBA" id="ARBA00023125"/>
    </source>
</evidence>
<dbReference type="InterPro" id="IPR032874">
    <property type="entry name" value="DDE_dom"/>
</dbReference>
<dbReference type="GO" id="GO:0003677">
    <property type="term" value="F:DNA binding"/>
    <property type="evidence" value="ECO:0007669"/>
    <property type="project" value="UniProtKB-KW"/>
</dbReference>
<accession>A0A1Y3M6I9</accession>
<dbReference type="Proteomes" id="UP000195321">
    <property type="component" value="Unassembled WGS sequence"/>
</dbReference>
<dbReference type="RefSeq" id="WP_140386155.1">
    <property type="nucleotide sequence ID" value="NZ_MWPX01000158.1"/>
</dbReference>
<organism evidence="5 6">
    <name type="scientific">Bacillus pseudomycoides</name>
    <dbReference type="NCBI Taxonomy" id="64104"/>
    <lineage>
        <taxon>Bacteria</taxon>
        <taxon>Bacillati</taxon>
        <taxon>Bacillota</taxon>
        <taxon>Bacilli</taxon>
        <taxon>Bacillales</taxon>
        <taxon>Bacillaceae</taxon>
        <taxon>Bacillus</taxon>
        <taxon>Bacillus cereus group</taxon>
    </lineage>
</organism>
<dbReference type="GO" id="GO:0032196">
    <property type="term" value="P:transposition"/>
    <property type="evidence" value="ECO:0007669"/>
    <property type="project" value="UniProtKB-KW"/>
</dbReference>
<proteinExistence type="predicted"/>
<sequence length="110" mass="13368">MGYFKGKQFKQDIILVAVGYYCRFSLSYRVVSEILKERGVSVHPTTIMRWVHEYGNLIYQIWKKKNKNVQLSWKLDETFVKVKGEWRYLYRAIDKEGYTLDIQLRKKRDH</sequence>
<keyword evidence="3" id="KW-0233">DNA recombination</keyword>
<keyword evidence="2" id="KW-0238">DNA-binding</keyword>
<comment type="caution">
    <text evidence="5">The sequence shown here is derived from an EMBL/GenBank/DDBJ whole genome shotgun (WGS) entry which is preliminary data.</text>
</comment>
<feature type="domain" description="DDE" evidence="4">
    <location>
        <begin position="71"/>
        <end position="109"/>
    </location>
</feature>
<evidence type="ECO:0000259" key="4">
    <source>
        <dbReference type="Pfam" id="PF13610"/>
    </source>
</evidence>
<dbReference type="PANTHER" id="PTHR35528:SF3">
    <property type="entry name" value="BLL1675 PROTEIN"/>
    <property type="match status" value="1"/>
</dbReference>
<keyword evidence="1" id="KW-0815">Transposition</keyword>
<feature type="non-terminal residue" evidence="5">
    <location>
        <position position="110"/>
    </location>
</feature>
<dbReference type="AlphaFoldDB" id="A0A1Y3M6I9"/>
<evidence type="ECO:0000313" key="6">
    <source>
        <dbReference type="Proteomes" id="UP000195321"/>
    </source>
</evidence>
<evidence type="ECO:0000256" key="3">
    <source>
        <dbReference type="ARBA" id="ARBA00023172"/>
    </source>
</evidence>
<dbReference type="InterPro" id="IPR047930">
    <property type="entry name" value="Transpos_IS6"/>
</dbReference>
<dbReference type="NCBIfam" id="NF033587">
    <property type="entry name" value="transpos_IS6"/>
    <property type="match status" value="1"/>
</dbReference>
<protein>
    <submittedName>
        <fullName evidence="5">IS6 family transposase</fullName>
    </submittedName>
</protein>
<dbReference type="PANTHER" id="PTHR35528">
    <property type="entry name" value="BLL1675 PROTEIN"/>
    <property type="match status" value="1"/>
</dbReference>
<evidence type="ECO:0000256" key="1">
    <source>
        <dbReference type="ARBA" id="ARBA00022578"/>
    </source>
</evidence>
<dbReference type="Pfam" id="PF13610">
    <property type="entry name" value="DDE_Tnp_IS240"/>
    <property type="match status" value="1"/>
</dbReference>
<reference evidence="5 6" key="1">
    <citation type="submission" date="2017-02" db="EMBL/GenBank/DDBJ databases">
        <title>Bacillus pseudomycoides isolate FSL K6-0042.</title>
        <authorList>
            <person name="Kovac J."/>
        </authorList>
    </citation>
    <scope>NUCLEOTIDE SEQUENCE [LARGE SCALE GENOMIC DNA]</scope>
    <source>
        <strain evidence="5 6">FSL K6-0042</strain>
    </source>
</reference>
<dbReference type="InterPro" id="IPR052183">
    <property type="entry name" value="IS_Transposase"/>
</dbReference>
<evidence type="ECO:0000313" key="5">
    <source>
        <dbReference type="EMBL" id="OUM45726.1"/>
    </source>
</evidence>
<name>A0A1Y3M6I9_9BACI</name>
<dbReference type="EMBL" id="MWPX01000158">
    <property type="protein sequence ID" value="OUM45726.1"/>
    <property type="molecule type" value="Genomic_DNA"/>
</dbReference>